<dbReference type="GO" id="GO:0042813">
    <property type="term" value="F:Wnt receptor activity"/>
    <property type="evidence" value="ECO:0007669"/>
    <property type="project" value="TreeGrafter"/>
</dbReference>
<comment type="caution">
    <text evidence="3">Lacks conserved residue(s) required for the propagation of feature annotation.</text>
</comment>
<keyword evidence="4" id="KW-0812">Transmembrane</keyword>
<feature type="transmembrane region" description="Helical" evidence="4">
    <location>
        <begin position="328"/>
        <end position="351"/>
    </location>
</feature>
<proteinExistence type="predicted"/>
<dbReference type="SUPFAM" id="SSF63501">
    <property type="entry name" value="Frizzled cysteine-rich domain"/>
    <property type="match status" value="2"/>
</dbReference>
<dbReference type="Proteomes" id="UP000515163">
    <property type="component" value="Unplaced"/>
</dbReference>
<dbReference type="KEGG" id="aten:116294908"/>
<dbReference type="AlphaFoldDB" id="A0A6P8I0Q2"/>
<dbReference type="RefSeq" id="XP_031558457.1">
    <property type="nucleotide sequence ID" value="XM_031702597.1"/>
</dbReference>
<keyword evidence="2" id="KW-1015">Disulfide bond</keyword>
<accession>A0A6P8I0Q2</accession>
<keyword evidence="1" id="KW-0217">Developmental protein</keyword>
<dbReference type="Pfam" id="PF01392">
    <property type="entry name" value="Fz"/>
    <property type="match status" value="2"/>
</dbReference>
<dbReference type="PANTHER" id="PTHR11309">
    <property type="entry name" value="FRIZZLED"/>
    <property type="match status" value="1"/>
</dbReference>
<dbReference type="GO" id="GO:0060070">
    <property type="term" value="P:canonical Wnt signaling pathway"/>
    <property type="evidence" value="ECO:0007669"/>
    <property type="project" value="TreeGrafter"/>
</dbReference>
<dbReference type="PANTHER" id="PTHR11309:SF126">
    <property type="entry name" value="FRIZZLED-2"/>
    <property type="match status" value="1"/>
</dbReference>
<gene>
    <name evidence="8" type="primary">LOC116294908</name>
</gene>
<evidence type="ECO:0000259" key="6">
    <source>
        <dbReference type="PROSITE" id="PS50038"/>
    </source>
</evidence>
<dbReference type="GO" id="GO:0017147">
    <property type="term" value="F:Wnt-protein binding"/>
    <property type="evidence" value="ECO:0007669"/>
    <property type="project" value="TreeGrafter"/>
</dbReference>
<evidence type="ECO:0000313" key="8">
    <source>
        <dbReference type="RefSeq" id="XP_031558457.1"/>
    </source>
</evidence>
<evidence type="ECO:0000313" key="7">
    <source>
        <dbReference type="Proteomes" id="UP000515163"/>
    </source>
</evidence>
<keyword evidence="7" id="KW-1185">Reference proteome</keyword>
<dbReference type="InterPro" id="IPR015526">
    <property type="entry name" value="Frizzled/SFRP"/>
</dbReference>
<dbReference type="GeneID" id="116294908"/>
<feature type="chain" id="PRO_5028095775" evidence="5">
    <location>
        <begin position="25"/>
        <end position="365"/>
    </location>
</feature>
<dbReference type="InParanoid" id="A0A6P8I0Q2"/>
<sequence>MGFLRVVSLGVMLSLLFLQLHVEGKQCVRFEDSPLRRCAAAGYNYTYALPDDLSDSTTRYIVRLVDYLSNATVNCSVAQIAEAITCMSFAPKCVDAEKEPVLPCRRVCSELLKRCSESIREYIVDWMIQICLVLPNATAESGKCFEPKQFDKHYNATSKGPLERGCQKLVNFPFCEGMGYTYTIPTPEAQLKTYRFFYDKNMTDGDKTKPANNSILQRVIWRINNTPKCGKNIKKLFCADVVPPCFPPEEKSYYTVCQPVCKAIGEQCPEVLEGRGSIYYKTCERMAPGNSSHGYCRHTKLPPIIDWADYFKDPPTPTTPKGLSTTTIVIIAVVVPVIVIAVITTVVIMYMKRKKSDLFNYQRHE</sequence>
<dbReference type="InterPro" id="IPR036790">
    <property type="entry name" value="Frizzled_dom_sf"/>
</dbReference>
<dbReference type="GO" id="GO:0035567">
    <property type="term" value="P:non-canonical Wnt signaling pathway"/>
    <property type="evidence" value="ECO:0007669"/>
    <property type="project" value="TreeGrafter"/>
</dbReference>
<dbReference type="PROSITE" id="PS50038">
    <property type="entry name" value="FZ"/>
    <property type="match status" value="2"/>
</dbReference>
<name>A0A6P8I0Q2_ACTTE</name>
<reference evidence="8" key="1">
    <citation type="submission" date="2025-08" db="UniProtKB">
        <authorList>
            <consortium name="RefSeq"/>
        </authorList>
    </citation>
    <scope>IDENTIFICATION</scope>
    <source>
        <tissue evidence="8">Tentacle</tissue>
    </source>
</reference>
<protein>
    <submittedName>
        <fullName evidence="8">Uncharacterized protein LOC116294908</fullName>
    </submittedName>
</protein>
<evidence type="ECO:0000256" key="4">
    <source>
        <dbReference type="SAM" id="Phobius"/>
    </source>
</evidence>
<keyword evidence="4" id="KW-0472">Membrane</keyword>
<feature type="domain" description="FZ" evidence="6">
    <location>
        <begin position="22"/>
        <end position="147"/>
    </location>
</feature>
<evidence type="ECO:0000256" key="2">
    <source>
        <dbReference type="ARBA" id="ARBA00023157"/>
    </source>
</evidence>
<dbReference type="CDD" id="cd07066">
    <property type="entry name" value="CRD_FZ"/>
    <property type="match status" value="1"/>
</dbReference>
<dbReference type="Gene3D" id="1.10.2000.10">
    <property type="entry name" value="Frizzled cysteine-rich domain"/>
    <property type="match status" value="2"/>
</dbReference>
<evidence type="ECO:0000256" key="1">
    <source>
        <dbReference type="ARBA" id="ARBA00022473"/>
    </source>
</evidence>
<dbReference type="InterPro" id="IPR020067">
    <property type="entry name" value="Frizzled_dom"/>
</dbReference>
<organism evidence="7 8">
    <name type="scientific">Actinia tenebrosa</name>
    <name type="common">Australian red waratah sea anemone</name>
    <dbReference type="NCBI Taxonomy" id="6105"/>
    <lineage>
        <taxon>Eukaryota</taxon>
        <taxon>Metazoa</taxon>
        <taxon>Cnidaria</taxon>
        <taxon>Anthozoa</taxon>
        <taxon>Hexacorallia</taxon>
        <taxon>Actiniaria</taxon>
        <taxon>Actiniidae</taxon>
        <taxon>Actinia</taxon>
    </lineage>
</organism>
<evidence type="ECO:0000256" key="5">
    <source>
        <dbReference type="SAM" id="SignalP"/>
    </source>
</evidence>
<feature type="signal peptide" evidence="5">
    <location>
        <begin position="1"/>
        <end position="24"/>
    </location>
</feature>
<keyword evidence="5" id="KW-0732">Signal</keyword>
<feature type="domain" description="FZ" evidence="6">
    <location>
        <begin position="166"/>
        <end position="299"/>
    </location>
</feature>
<keyword evidence="4" id="KW-1133">Transmembrane helix</keyword>
<evidence type="ECO:0000256" key="3">
    <source>
        <dbReference type="PROSITE-ProRule" id="PRU00090"/>
    </source>
</evidence>
<dbReference type="GO" id="GO:0005886">
    <property type="term" value="C:plasma membrane"/>
    <property type="evidence" value="ECO:0007669"/>
    <property type="project" value="TreeGrafter"/>
</dbReference>
<dbReference type="OrthoDB" id="5958350at2759"/>